<keyword evidence="2" id="KW-1185">Reference proteome</keyword>
<proteinExistence type="predicted"/>
<evidence type="ECO:0000313" key="2">
    <source>
        <dbReference type="Proteomes" id="UP000765509"/>
    </source>
</evidence>
<name>A0A9Q3BY14_9BASI</name>
<protein>
    <submittedName>
        <fullName evidence="1">Uncharacterized protein</fullName>
    </submittedName>
</protein>
<dbReference type="Proteomes" id="UP000765509">
    <property type="component" value="Unassembled WGS sequence"/>
</dbReference>
<organism evidence="1 2">
    <name type="scientific">Austropuccinia psidii MF-1</name>
    <dbReference type="NCBI Taxonomy" id="1389203"/>
    <lineage>
        <taxon>Eukaryota</taxon>
        <taxon>Fungi</taxon>
        <taxon>Dikarya</taxon>
        <taxon>Basidiomycota</taxon>
        <taxon>Pucciniomycotina</taxon>
        <taxon>Pucciniomycetes</taxon>
        <taxon>Pucciniales</taxon>
        <taxon>Sphaerophragmiaceae</taxon>
        <taxon>Austropuccinia</taxon>
    </lineage>
</organism>
<evidence type="ECO:0000313" key="1">
    <source>
        <dbReference type="EMBL" id="MBW0473210.1"/>
    </source>
</evidence>
<gene>
    <name evidence="1" type="ORF">O181_012925</name>
</gene>
<dbReference type="AlphaFoldDB" id="A0A9Q3BY14"/>
<reference evidence="1" key="1">
    <citation type="submission" date="2021-03" db="EMBL/GenBank/DDBJ databases">
        <title>Draft genome sequence of rust myrtle Austropuccinia psidii MF-1, a brazilian biotype.</title>
        <authorList>
            <person name="Quecine M.C."/>
            <person name="Pachon D.M.R."/>
            <person name="Bonatelli M.L."/>
            <person name="Correr F.H."/>
            <person name="Franceschini L.M."/>
            <person name="Leite T.F."/>
            <person name="Margarido G.R.A."/>
            <person name="Almeida C.A."/>
            <person name="Ferrarezi J.A."/>
            <person name="Labate C.A."/>
        </authorList>
    </citation>
    <scope>NUCLEOTIDE SEQUENCE</scope>
    <source>
        <strain evidence="1">MF-1</strain>
    </source>
</reference>
<comment type="caution">
    <text evidence="1">The sequence shown here is derived from an EMBL/GenBank/DDBJ whole genome shotgun (WGS) entry which is preliminary data.</text>
</comment>
<dbReference type="EMBL" id="AVOT02003329">
    <property type="protein sequence ID" value="MBW0473210.1"/>
    <property type="molecule type" value="Genomic_DNA"/>
</dbReference>
<accession>A0A9Q3BY14</accession>
<sequence length="101" mass="11886">MYGIDIYNSKNRHIMIGTNKEKKFPYNIYQLSNQEALEELLHEFKEEKLSSNLTSKQKLSLIKTLRKNRTDFAIGEEALGKMRGHGIELYLDVKRTYPHIL</sequence>